<organism evidence="2 3">
    <name type="scientific">Burkholderia aenigmatica</name>
    <dbReference type="NCBI Taxonomy" id="2015348"/>
    <lineage>
        <taxon>Bacteria</taxon>
        <taxon>Pseudomonadati</taxon>
        <taxon>Pseudomonadota</taxon>
        <taxon>Betaproteobacteria</taxon>
        <taxon>Burkholderiales</taxon>
        <taxon>Burkholderiaceae</taxon>
        <taxon>Burkholderia</taxon>
        <taxon>Burkholderia cepacia complex</taxon>
    </lineage>
</organism>
<evidence type="ECO:0000313" key="3">
    <source>
        <dbReference type="Proteomes" id="UP000214600"/>
    </source>
</evidence>
<reference evidence="2 3" key="2">
    <citation type="submission" date="2017-08" db="EMBL/GenBank/DDBJ databases">
        <title>WGS of novel Burkholderia cepaca complex species.</title>
        <authorList>
            <person name="Lipuma J."/>
            <person name="Spilker T."/>
        </authorList>
    </citation>
    <scope>NUCLEOTIDE SEQUENCE [LARGE SCALE GENOMIC DNA]</scope>
    <source>
        <strain evidence="2 3">AU17325</strain>
    </source>
</reference>
<name>A0A228IM96_9BURK</name>
<dbReference type="Pfam" id="PF06527">
    <property type="entry name" value="TniQ"/>
    <property type="match status" value="1"/>
</dbReference>
<gene>
    <name evidence="2" type="ORF">CFB84_18275</name>
</gene>
<dbReference type="Proteomes" id="UP000214600">
    <property type="component" value="Unassembled WGS sequence"/>
</dbReference>
<feature type="domain" description="TniQ" evidence="1">
    <location>
        <begin position="30"/>
        <end position="140"/>
    </location>
</feature>
<protein>
    <recommendedName>
        <fullName evidence="1">TniQ domain-containing protein</fullName>
    </recommendedName>
</protein>
<dbReference type="EMBL" id="NKFA01000007">
    <property type="protein sequence ID" value="OXI43518.1"/>
    <property type="molecule type" value="Genomic_DNA"/>
</dbReference>
<accession>A0A228IM96</accession>
<dbReference type="OrthoDB" id="9036115at2"/>
<dbReference type="InterPro" id="IPR009492">
    <property type="entry name" value="TniQ"/>
</dbReference>
<evidence type="ECO:0000259" key="1">
    <source>
        <dbReference type="Pfam" id="PF06527"/>
    </source>
</evidence>
<reference evidence="3" key="1">
    <citation type="submission" date="2017-06" db="EMBL/GenBank/DDBJ databases">
        <authorList>
            <person name="LiPuma J."/>
            <person name="Spilker T."/>
        </authorList>
    </citation>
    <scope>NUCLEOTIDE SEQUENCE [LARGE SCALE GENOMIC DNA]</scope>
    <source>
        <strain evidence="3">AU17325</strain>
    </source>
</reference>
<comment type="caution">
    <text evidence="2">The sequence shown here is derived from an EMBL/GenBank/DDBJ whole genome shotgun (WGS) entry which is preliminary data.</text>
</comment>
<dbReference type="AlphaFoldDB" id="A0A228IM96"/>
<evidence type="ECO:0000313" key="2">
    <source>
        <dbReference type="EMBL" id="OXI43518.1"/>
    </source>
</evidence>
<sequence length="512" mass="57895">MLWCEGESMTNKVDRAKATSACRQPARLFMHPVIHVGEASTGFLMRAAHANGVKLPRLERLGIAFDPEILATALSWDRIAPPENSMRYVAELAELRRAAPSAWLSRSARCCPACLREQTYWSSEWELRQYVACSIHKCWLIDRCGVCEKTILWSRKALLQCDCGAAFADVQVRPSPSKFVEISELIAGMLPGKRVRPTSLAGLSLPDMIQMLAWFVKLPADVTPPPQRRCDFFEDLKTAIPILEPCADLFSSWPSGYLERLRAMHLKNGDETGSIKATFEEIYERLTLFRYAKCAEVLIPLFQQYLIDNWPWPVLERRNEITAAVVSRLPWMWAATAARHLGVKENTVRKFARDGVIESKDLPFTKGRVLMAVRRDELPKMRQMLQDQATTHSLNSLGISRRRRPVLVPLLFPTAGYPDSGWVLDQSEVQNVLRIADGLPVVDKVVDSQVELGRLLRSCAWRNVLVERLFGSILDGVVKPEAVLNGKRGFNGWLFDKISLDRIKNGQSILDL</sequence>
<proteinExistence type="predicted"/>